<keyword evidence="2" id="KW-0862">Zinc</keyword>
<keyword evidence="1 4" id="KW-0121">Carboxypeptidase</keyword>
<comment type="similarity">
    <text evidence="1">Belongs to the peptidase M32 family.</text>
</comment>
<comment type="function">
    <text evidence="1">Broad specificity carboxypetidase that releases amino acids sequentially from the C-terminus, including neutral, aromatic, polar and basic residues.</text>
</comment>
<accession>A0AB38A7J1</accession>
<sequence>MPTNPEHLAADLAELDRIEKHLFAHNYAASGIYFSGATTDPVKGAAGRGEALAILDEENHELLCSEATKELLDRLVAAEKNGELDEFRAAEVRVLARDRSRIADIPAQMASDYTRLRVESGDAWHKAKPAGDWDSFAPYLDQIVSYMRQIAEFKDPSRNPYDVWLDEFEPGTSRVFYDRFFDAVKTVVVPLVNDIVKNGYQPSKACAEGSFDPKKQWDLGIELCKIEGLDMDALVCAHTEHPFTDSLTSQHVFIASHVYENEVLSNIFSMLHEGGHALYEQGVNPAYDYTCLKGGTSMGIHEAQSRFYENLVGRSEAFAPVLLDLLKKYFPEQMTNVSAQDLYLAENRAEPSLVRTEADELTYPLHILIRFELEQMLFAGEAKAADIPALWAQKYKDYLGIEVPNHTVGALQDMHWSDGSIGYFPTYALGSAYASQFAAKMVEEGIDLDGYIACGKLAPINQWLQSRIWTYGRGKDPIDLIKGAVGTDFDPSFYTSYLQDKFSKIYKLA</sequence>
<keyword evidence="1" id="KW-0645">Protease</keyword>
<keyword evidence="1 2" id="KW-0479">Metal-binding</keyword>
<evidence type="ECO:0000256" key="3">
    <source>
        <dbReference type="PIRSR" id="PIRSR006615-2"/>
    </source>
</evidence>
<keyword evidence="1" id="KW-0378">Hydrolase</keyword>
<comment type="cofactor">
    <cofactor evidence="2">
        <name>Zn(2+)</name>
        <dbReference type="ChEBI" id="CHEBI:29105"/>
    </cofactor>
    <text evidence="2">Binds 1 zinc ion per subunit.</text>
</comment>
<dbReference type="RefSeq" id="WP_002564082.1">
    <property type="nucleotide sequence ID" value="NZ_CALJSN010000009.1"/>
</dbReference>
<feature type="binding site" evidence="2">
    <location>
        <position position="272"/>
    </location>
    <ligand>
        <name>Zn(2+)</name>
        <dbReference type="ChEBI" id="CHEBI:29105"/>
        <note>catalytic</note>
    </ligand>
</feature>
<dbReference type="InterPro" id="IPR001333">
    <property type="entry name" value="Peptidase_M32_Taq"/>
</dbReference>
<proteinExistence type="inferred from homology"/>
<dbReference type="PANTHER" id="PTHR34217:SF1">
    <property type="entry name" value="CARBOXYPEPTIDASE 1"/>
    <property type="match status" value="1"/>
</dbReference>
<reference evidence="4 5" key="1">
    <citation type="submission" date="2016-10" db="EMBL/GenBank/DDBJ databases">
        <authorList>
            <person name="Varghese N."/>
            <person name="Submissions S."/>
        </authorList>
    </citation>
    <scope>NUCLEOTIDE SEQUENCE [LARGE SCALE GENOMIC DNA]</scope>
    <source>
        <strain evidence="4 5">DSM 20586</strain>
    </source>
</reference>
<keyword evidence="1" id="KW-0482">Metalloprotease</keyword>
<feature type="active site" description="Proton donor/acceptor" evidence="3">
    <location>
        <position position="273"/>
    </location>
</feature>
<dbReference type="PIRSF" id="PIRSF006615">
    <property type="entry name" value="Zn_crbxpep_Taq"/>
    <property type="match status" value="1"/>
</dbReference>
<dbReference type="CDD" id="cd06460">
    <property type="entry name" value="M32_Taq"/>
    <property type="match status" value="1"/>
</dbReference>
<dbReference type="AlphaFoldDB" id="A0AB38A7J1"/>
<dbReference type="EMBL" id="FNSH01000001">
    <property type="protein sequence ID" value="SEB90101.1"/>
    <property type="molecule type" value="Genomic_DNA"/>
</dbReference>
<dbReference type="GO" id="GO:0006508">
    <property type="term" value="P:proteolysis"/>
    <property type="evidence" value="ECO:0007669"/>
    <property type="project" value="UniProtKB-UniRule"/>
</dbReference>
<name>A0AB38A7J1_9ACTN</name>
<dbReference type="EC" id="3.4.17.19" evidence="1"/>
<dbReference type="Gene3D" id="1.10.1370.30">
    <property type="match status" value="1"/>
</dbReference>
<dbReference type="Proteomes" id="UP000183687">
    <property type="component" value="Unassembled WGS sequence"/>
</dbReference>
<dbReference type="SUPFAM" id="SSF55486">
    <property type="entry name" value="Metalloproteases ('zincins'), catalytic domain"/>
    <property type="match status" value="1"/>
</dbReference>
<evidence type="ECO:0000313" key="4">
    <source>
        <dbReference type="EMBL" id="SEB90101.1"/>
    </source>
</evidence>
<dbReference type="GO" id="GO:0046872">
    <property type="term" value="F:metal ion binding"/>
    <property type="evidence" value="ECO:0007669"/>
    <property type="project" value="UniProtKB-KW"/>
</dbReference>
<evidence type="ECO:0000256" key="2">
    <source>
        <dbReference type="PIRSR" id="PIRSR006615-1"/>
    </source>
</evidence>
<organism evidence="4 5">
    <name type="scientific">Atopobium minutum</name>
    <dbReference type="NCBI Taxonomy" id="1381"/>
    <lineage>
        <taxon>Bacteria</taxon>
        <taxon>Bacillati</taxon>
        <taxon>Actinomycetota</taxon>
        <taxon>Coriobacteriia</taxon>
        <taxon>Coriobacteriales</taxon>
        <taxon>Atopobiaceae</taxon>
        <taxon>Atopobium</taxon>
    </lineage>
</organism>
<dbReference type="PANTHER" id="PTHR34217">
    <property type="entry name" value="METAL-DEPENDENT CARBOXYPEPTIDASE"/>
    <property type="match status" value="1"/>
</dbReference>
<dbReference type="GO" id="GO:0004181">
    <property type="term" value="F:metallocarboxypeptidase activity"/>
    <property type="evidence" value="ECO:0007669"/>
    <property type="project" value="UniProtKB-UniRule"/>
</dbReference>
<dbReference type="Pfam" id="PF02074">
    <property type="entry name" value="Peptidase_M32"/>
    <property type="match status" value="1"/>
</dbReference>
<dbReference type="PRINTS" id="PR00998">
    <property type="entry name" value="CRBOXYPTASET"/>
</dbReference>
<evidence type="ECO:0000313" key="5">
    <source>
        <dbReference type="Proteomes" id="UP000183687"/>
    </source>
</evidence>
<dbReference type="PROSITE" id="PS52034">
    <property type="entry name" value="PEPTIDASE_M32"/>
    <property type="match status" value="1"/>
</dbReference>
<feature type="binding site" evidence="2">
    <location>
        <position position="302"/>
    </location>
    <ligand>
        <name>Zn(2+)</name>
        <dbReference type="ChEBI" id="CHEBI:29105"/>
        <note>catalytic</note>
    </ligand>
</feature>
<comment type="catalytic activity">
    <reaction evidence="1">
        <text>Release of a C-terminal amino acid with broad specificity, except for -Pro.</text>
        <dbReference type="EC" id="3.4.17.19"/>
    </reaction>
</comment>
<gene>
    <name evidence="4" type="ORF">SAMN04489746_1251</name>
</gene>
<feature type="binding site" evidence="2">
    <location>
        <position position="276"/>
    </location>
    <ligand>
        <name>Zn(2+)</name>
        <dbReference type="ChEBI" id="CHEBI:29105"/>
        <note>catalytic</note>
    </ligand>
</feature>
<protein>
    <recommendedName>
        <fullName evidence="1">Metal-dependent carboxypeptidase</fullName>
        <ecNumber evidence="1">3.4.17.19</ecNumber>
    </recommendedName>
</protein>
<evidence type="ECO:0000256" key="1">
    <source>
        <dbReference type="PIRNR" id="PIRNR006615"/>
    </source>
</evidence>
<comment type="caution">
    <text evidence="4">The sequence shown here is derived from an EMBL/GenBank/DDBJ whole genome shotgun (WGS) entry which is preliminary data.</text>
</comment>